<keyword evidence="2" id="KW-0489">Methyltransferase</keyword>
<gene>
    <name evidence="2" type="ORF">ENL47_05650</name>
</gene>
<dbReference type="InterPro" id="IPR052514">
    <property type="entry name" value="SAM-dependent_MTase"/>
</dbReference>
<dbReference type="SUPFAM" id="SSF53335">
    <property type="entry name" value="S-adenosyl-L-methionine-dependent methyltransferases"/>
    <property type="match status" value="1"/>
</dbReference>
<keyword evidence="2" id="KW-0808">Transferase</keyword>
<feature type="domain" description="Methyltransferase FkbM" evidence="1">
    <location>
        <begin position="71"/>
        <end position="217"/>
    </location>
</feature>
<evidence type="ECO:0000313" key="2">
    <source>
        <dbReference type="EMBL" id="HHR96290.1"/>
    </source>
</evidence>
<dbReference type="Pfam" id="PF05050">
    <property type="entry name" value="Methyltransf_21"/>
    <property type="match status" value="1"/>
</dbReference>
<evidence type="ECO:0000259" key="1">
    <source>
        <dbReference type="Pfam" id="PF05050"/>
    </source>
</evidence>
<dbReference type="InterPro" id="IPR006342">
    <property type="entry name" value="FkbM_mtfrase"/>
</dbReference>
<dbReference type="PANTHER" id="PTHR34203">
    <property type="entry name" value="METHYLTRANSFERASE, FKBM FAMILY PROTEIN"/>
    <property type="match status" value="1"/>
</dbReference>
<accession>A0A7C5YSY5</accession>
<dbReference type="AlphaFoldDB" id="A0A7C5YSY5"/>
<reference evidence="2" key="1">
    <citation type="journal article" date="2020" name="mSystems">
        <title>Genome- and Community-Level Interaction Insights into Carbon Utilization and Element Cycling Functions of Hydrothermarchaeota in Hydrothermal Sediment.</title>
        <authorList>
            <person name="Zhou Z."/>
            <person name="Liu Y."/>
            <person name="Xu W."/>
            <person name="Pan J."/>
            <person name="Luo Z.H."/>
            <person name="Li M."/>
        </authorList>
    </citation>
    <scope>NUCLEOTIDE SEQUENCE [LARGE SCALE GENOMIC DNA]</scope>
    <source>
        <strain evidence="2">SpSt-1</strain>
    </source>
</reference>
<proteinExistence type="predicted"/>
<organism evidence="2">
    <name type="scientific">Ignisphaera aggregans</name>
    <dbReference type="NCBI Taxonomy" id="334771"/>
    <lineage>
        <taxon>Archaea</taxon>
        <taxon>Thermoproteota</taxon>
        <taxon>Thermoprotei</taxon>
        <taxon>Desulfurococcales</taxon>
        <taxon>Desulfurococcaceae</taxon>
        <taxon>Ignisphaera</taxon>
    </lineage>
</organism>
<dbReference type="GO" id="GO:0032259">
    <property type="term" value="P:methylation"/>
    <property type="evidence" value="ECO:0007669"/>
    <property type="project" value="UniProtKB-KW"/>
</dbReference>
<sequence>MFLLSRYIINRVFGLYSIIPFYRDFSIRFTDSQGLKYYAKIQDWWRFAKPFEPLTHKFLFEHARKSDVFLDVGAHIGIYTIRLGLRVSRIIALGPEPQNYNFIYRNILVNHLNDKVIALPVAASDKDSHAYLCVKTFSGDHTLEDSRNCKKRIKVITVRIDTLLKILNIEKVDIIKIDVEHHENKVINGMNGLLSNNPPRILVIETRKNNSDLQKLFIELGYKVVVLDSQNSSCNYGFYKMM</sequence>
<dbReference type="EMBL" id="DRUB01000106">
    <property type="protein sequence ID" value="HHR96290.1"/>
    <property type="molecule type" value="Genomic_DNA"/>
</dbReference>
<dbReference type="NCBIfam" id="TIGR01444">
    <property type="entry name" value="fkbM_fam"/>
    <property type="match status" value="1"/>
</dbReference>
<name>A0A7C5YSY5_9CREN</name>
<dbReference type="GO" id="GO:0008168">
    <property type="term" value="F:methyltransferase activity"/>
    <property type="evidence" value="ECO:0007669"/>
    <property type="project" value="UniProtKB-KW"/>
</dbReference>
<comment type="caution">
    <text evidence="2">The sequence shown here is derived from an EMBL/GenBank/DDBJ whole genome shotgun (WGS) entry which is preliminary data.</text>
</comment>
<dbReference type="PANTHER" id="PTHR34203:SF15">
    <property type="entry name" value="SLL1173 PROTEIN"/>
    <property type="match status" value="1"/>
</dbReference>
<protein>
    <submittedName>
        <fullName evidence="2">FkbM family methyltransferase</fullName>
    </submittedName>
</protein>
<dbReference type="InterPro" id="IPR029063">
    <property type="entry name" value="SAM-dependent_MTases_sf"/>
</dbReference>
<dbReference type="Gene3D" id="3.40.50.150">
    <property type="entry name" value="Vaccinia Virus protein VP39"/>
    <property type="match status" value="1"/>
</dbReference>